<accession>A0ABN1PCX3</accession>
<organism evidence="1 2">
    <name type="scientific">Nonomuraea longicatena</name>
    <dbReference type="NCBI Taxonomy" id="83682"/>
    <lineage>
        <taxon>Bacteria</taxon>
        <taxon>Bacillati</taxon>
        <taxon>Actinomycetota</taxon>
        <taxon>Actinomycetes</taxon>
        <taxon>Streptosporangiales</taxon>
        <taxon>Streptosporangiaceae</taxon>
        <taxon>Nonomuraea</taxon>
    </lineage>
</organism>
<comment type="caution">
    <text evidence="1">The sequence shown here is derived from an EMBL/GenBank/DDBJ whole genome shotgun (WGS) entry which is preliminary data.</text>
</comment>
<protein>
    <submittedName>
        <fullName evidence="1">Uncharacterized protein</fullName>
    </submittedName>
</protein>
<gene>
    <name evidence="1" type="ORF">GCM10009560_27760</name>
</gene>
<evidence type="ECO:0000313" key="2">
    <source>
        <dbReference type="Proteomes" id="UP001501578"/>
    </source>
</evidence>
<evidence type="ECO:0000313" key="1">
    <source>
        <dbReference type="EMBL" id="GAA0925989.1"/>
    </source>
</evidence>
<dbReference type="EMBL" id="BAAAHQ010000011">
    <property type="protein sequence ID" value="GAA0925989.1"/>
    <property type="molecule type" value="Genomic_DNA"/>
</dbReference>
<keyword evidence="2" id="KW-1185">Reference proteome</keyword>
<sequence>MGEVAQGEWAGDGFRELQFKGMCGTSASGAGVSPSASDEHGEVRLSLLLDDQIM</sequence>
<reference evidence="1 2" key="1">
    <citation type="journal article" date="2019" name="Int. J. Syst. Evol. Microbiol.">
        <title>The Global Catalogue of Microorganisms (GCM) 10K type strain sequencing project: providing services to taxonomists for standard genome sequencing and annotation.</title>
        <authorList>
            <consortium name="The Broad Institute Genomics Platform"/>
            <consortium name="The Broad Institute Genome Sequencing Center for Infectious Disease"/>
            <person name="Wu L."/>
            <person name="Ma J."/>
        </authorList>
    </citation>
    <scope>NUCLEOTIDE SEQUENCE [LARGE SCALE GENOMIC DNA]</scope>
    <source>
        <strain evidence="1 2">JCM 11136</strain>
    </source>
</reference>
<dbReference type="Proteomes" id="UP001501578">
    <property type="component" value="Unassembled WGS sequence"/>
</dbReference>
<name>A0ABN1PCX3_9ACTN</name>
<proteinExistence type="predicted"/>